<dbReference type="InterPro" id="IPR015943">
    <property type="entry name" value="WD40/YVTN_repeat-like_dom_sf"/>
</dbReference>
<accession>A0A5S6QLQ1</accession>
<dbReference type="Proteomes" id="UP000046395">
    <property type="component" value="Unassembled WGS sequence"/>
</dbReference>
<dbReference type="InterPro" id="IPR036322">
    <property type="entry name" value="WD40_repeat_dom_sf"/>
</dbReference>
<reference evidence="3" key="1">
    <citation type="submission" date="2019-12" db="UniProtKB">
        <authorList>
            <consortium name="WormBaseParasite"/>
        </authorList>
    </citation>
    <scope>IDENTIFICATION</scope>
</reference>
<dbReference type="STRING" id="70415.A0A5S6QLQ1"/>
<dbReference type="InterPro" id="IPR037593">
    <property type="entry name" value="MIOS/Sea4"/>
</dbReference>
<protein>
    <recommendedName>
        <fullName evidence="1">MIOS-like alpha-solenoid domain-containing protein</fullName>
    </recommendedName>
</protein>
<evidence type="ECO:0000313" key="2">
    <source>
        <dbReference type="Proteomes" id="UP000046395"/>
    </source>
</evidence>
<proteinExistence type="predicted"/>
<evidence type="ECO:0000313" key="3">
    <source>
        <dbReference type="WBParaSite" id="TMUE_2000008128.1"/>
    </source>
</evidence>
<dbReference type="PANTHER" id="PTHR16453:SF9">
    <property type="entry name" value="GATOR COMPLEX PROTEIN MIOS"/>
    <property type="match status" value="1"/>
</dbReference>
<organism evidence="2 3">
    <name type="scientific">Trichuris muris</name>
    <name type="common">Mouse whipworm</name>
    <dbReference type="NCBI Taxonomy" id="70415"/>
    <lineage>
        <taxon>Eukaryota</taxon>
        <taxon>Metazoa</taxon>
        <taxon>Ecdysozoa</taxon>
        <taxon>Nematoda</taxon>
        <taxon>Enoplea</taxon>
        <taxon>Dorylaimia</taxon>
        <taxon>Trichinellida</taxon>
        <taxon>Trichuridae</taxon>
        <taxon>Trichuris</taxon>
    </lineage>
</organism>
<dbReference type="InterPro" id="IPR049092">
    <property type="entry name" value="MIOS_a-sol"/>
</dbReference>
<sequence>MSNILLVHSSDGRDELLHYSLASLNLYETEKSEEALEPKLLNADTFSCLKCLAWSADGSSLASGNFEGRVSIFAVNREDAPFVSMGDLLPKQSRPCNAIAWNATHKSVLAIGFDEHSTGMSLFIVNLTRCLTCRLSASSKRGLLLCPCETSEKVQHMCGPGESTDSIVWQRSNNSVLLRGASNTCIQVLDLRCGVRPQICVATKATYGLDVDYFRDTLVSSHYVNVVKLWDLRRANHKLFAIDTPSPIVKTAWNPNRSGSLAYLYQSSNAIKTCQVWCATNSSERTLASRLLPSDLFHLDSLNTFCWLPSFGDYVAAANESQGVAICRYGQSDLLAWNANNELAFSSDSRNIQTKAFVDDISVVMKRRAQAGYGLPDGMVLSRHANLCDGNEEMTWLWSWLQTAWKLQEEEQVSLSGTRFPGIKAVLLSSVNDRCMSFDEPIAALTKGVCRQISVSQNRANCLTLCGWDEILKSNLFSADPVLLKLFQNGDFERALFIAGITKRLPVFRNLLSEWAKPPEKRYNDLQSVMALILATPCYSGSFSAWNATCANLQATVENSYLKGLLSFFSGENIDAAVSIFLLGQFLKIHVISVKHVCFY</sequence>
<dbReference type="Pfam" id="PF21720">
    <property type="entry name" value="MIOS_WD40"/>
    <property type="match status" value="1"/>
</dbReference>
<dbReference type="AlphaFoldDB" id="A0A5S6QLQ1"/>
<name>A0A5S6QLQ1_TRIMR</name>
<dbReference type="SUPFAM" id="SSF50978">
    <property type="entry name" value="WD40 repeat-like"/>
    <property type="match status" value="1"/>
</dbReference>
<dbReference type="Pfam" id="PF21719">
    <property type="entry name" value="MIOS_a-sol"/>
    <property type="match status" value="1"/>
</dbReference>
<feature type="domain" description="MIOS-like alpha-solenoid" evidence="1">
    <location>
        <begin position="365"/>
        <end position="573"/>
    </location>
</feature>
<evidence type="ECO:0000259" key="1">
    <source>
        <dbReference type="Pfam" id="PF21719"/>
    </source>
</evidence>
<dbReference type="WBParaSite" id="TMUE_2000008128.1">
    <property type="protein sequence ID" value="TMUE_2000008128.1"/>
    <property type="gene ID" value="WBGene00288096"/>
</dbReference>
<dbReference type="GO" id="GO:0005737">
    <property type="term" value="C:cytoplasm"/>
    <property type="evidence" value="ECO:0007669"/>
    <property type="project" value="TreeGrafter"/>
</dbReference>
<dbReference type="Gene3D" id="2.130.10.10">
    <property type="entry name" value="YVTN repeat-like/Quinoprotein amine dehydrogenase"/>
    <property type="match status" value="2"/>
</dbReference>
<dbReference type="PANTHER" id="PTHR16453">
    <property type="entry name" value="WD40 DOMAIN-CONTAINING PROTEIN MIO FAMILY MEMBER"/>
    <property type="match status" value="1"/>
</dbReference>
<keyword evidence="2" id="KW-1185">Reference proteome</keyword>